<dbReference type="EnsemblMetazoa" id="OVOC10483.1">
    <property type="protein sequence ID" value="OVOC10483.1"/>
    <property type="gene ID" value="WBGene00247292"/>
</dbReference>
<evidence type="ECO:0000313" key="2">
    <source>
        <dbReference type="Proteomes" id="UP000024404"/>
    </source>
</evidence>
<accession>A0A8R1XKW1</accession>
<dbReference type="AlphaFoldDB" id="A0A8R1XKW1"/>
<dbReference type="EMBL" id="CMVM020000343">
    <property type="status" value="NOT_ANNOTATED_CDS"/>
    <property type="molecule type" value="Genomic_DNA"/>
</dbReference>
<sequence length="60" mass="7062">MSEGKLMQRRKKSKFHGKFLAALDKKMDHTKDFQPGKIMFAKLFRDTKNKNMKMAIDSDI</sequence>
<evidence type="ECO:0000313" key="1">
    <source>
        <dbReference type="EnsemblMetazoa" id="OVOC10483.1"/>
    </source>
</evidence>
<reference evidence="2" key="1">
    <citation type="submission" date="2013-10" db="EMBL/GenBank/DDBJ databases">
        <title>Genome sequencing of Onchocerca volvulus.</title>
        <authorList>
            <person name="Cotton J."/>
            <person name="Tsai J."/>
            <person name="Stanley E."/>
            <person name="Tracey A."/>
            <person name="Holroyd N."/>
            <person name="Lustigman S."/>
            <person name="Berriman M."/>
        </authorList>
    </citation>
    <scope>NUCLEOTIDE SEQUENCE</scope>
</reference>
<reference evidence="1" key="2">
    <citation type="submission" date="2022-06" db="UniProtKB">
        <authorList>
            <consortium name="EnsemblMetazoa"/>
        </authorList>
    </citation>
    <scope>IDENTIFICATION</scope>
</reference>
<organism evidence="1 2">
    <name type="scientific">Onchocerca volvulus</name>
    <dbReference type="NCBI Taxonomy" id="6282"/>
    <lineage>
        <taxon>Eukaryota</taxon>
        <taxon>Metazoa</taxon>
        <taxon>Ecdysozoa</taxon>
        <taxon>Nematoda</taxon>
        <taxon>Chromadorea</taxon>
        <taxon>Rhabditida</taxon>
        <taxon>Spirurina</taxon>
        <taxon>Spiruromorpha</taxon>
        <taxon>Filarioidea</taxon>
        <taxon>Onchocercidae</taxon>
        <taxon>Onchocerca</taxon>
    </lineage>
</organism>
<dbReference type="Proteomes" id="UP000024404">
    <property type="component" value="Unassembled WGS sequence"/>
</dbReference>
<keyword evidence="2" id="KW-1185">Reference proteome</keyword>
<name>A0A8R1XKW1_ONCVO</name>
<proteinExistence type="predicted"/>
<protein>
    <submittedName>
        <fullName evidence="1">Uncharacterized protein</fullName>
    </submittedName>
</protein>